<dbReference type="InterPro" id="IPR024169">
    <property type="entry name" value="SP_NH2Trfase/AEP_transaminase"/>
</dbReference>
<dbReference type="GO" id="GO:0004760">
    <property type="term" value="F:L-serine-pyruvate transaminase activity"/>
    <property type="evidence" value="ECO:0007669"/>
    <property type="project" value="TreeGrafter"/>
</dbReference>
<keyword evidence="5" id="KW-0663">Pyridoxal phosphate</keyword>
<dbReference type="STRING" id="880724.Metig_0679"/>
<dbReference type="EMBL" id="CP002737">
    <property type="protein sequence ID" value="AEF96229.1"/>
    <property type="molecule type" value="Genomic_DNA"/>
</dbReference>
<evidence type="ECO:0000256" key="4">
    <source>
        <dbReference type="ARBA" id="ARBA00022679"/>
    </source>
</evidence>
<dbReference type="Gene3D" id="3.90.1150.10">
    <property type="entry name" value="Aspartate Aminotransferase, domain 1"/>
    <property type="match status" value="1"/>
</dbReference>
<dbReference type="OrthoDB" id="35685at2157"/>
<evidence type="ECO:0000313" key="8">
    <source>
        <dbReference type="Proteomes" id="UP000009227"/>
    </source>
</evidence>
<dbReference type="InterPro" id="IPR015424">
    <property type="entry name" value="PyrdxlP-dep_Trfase"/>
</dbReference>
<dbReference type="PIRSF" id="PIRSF000524">
    <property type="entry name" value="SPT"/>
    <property type="match status" value="1"/>
</dbReference>
<protein>
    <submittedName>
        <fullName evidence="7">Alanine--glyoxylate transaminase</fullName>
        <ecNumber evidence="7">2.6.1.44</ecNumber>
    </submittedName>
</protein>
<dbReference type="FunFam" id="3.40.640.10:FF:000027">
    <property type="entry name" value="Serine--pyruvate aminotransferase, mitochondrial"/>
    <property type="match status" value="1"/>
</dbReference>
<proteinExistence type="inferred from homology"/>
<accession>F6BCL8</accession>
<dbReference type="Gene3D" id="3.40.640.10">
    <property type="entry name" value="Type I PLP-dependent aspartate aminotransferase-like (Major domain)"/>
    <property type="match status" value="1"/>
</dbReference>
<dbReference type="CDD" id="cd06451">
    <property type="entry name" value="AGAT_like"/>
    <property type="match status" value="1"/>
</dbReference>
<keyword evidence="3 7" id="KW-0032">Aminotransferase</keyword>
<comment type="cofactor">
    <cofactor evidence="1">
        <name>pyridoxal 5'-phosphate</name>
        <dbReference type="ChEBI" id="CHEBI:597326"/>
    </cofactor>
</comment>
<dbReference type="Pfam" id="PF00266">
    <property type="entry name" value="Aminotran_5"/>
    <property type="match status" value="1"/>
</dbReference>
<dbReference type="InterPro" id="IPR015421">
    <property type="entry name" value="PyrdxlP-dep_Trfase_major"/>
</dbReference>
<evidence type="ECO:0000256" key="3">
    <source>
        <dbReference type="ARBA" id="ARBA00022576"/>
    </source>
</evidence>
<sequence>MKINTDKLLMIPGPTMVPAEVLNAMALPIIGHRTAEFGELLVDTTEKMKKVFQTKNDTYIITGSGTAAMDMAILNVIDKGDKVLNIVNGNFGERFAKITLAHKGESIKLENEWGDIAEPEAVKELLDKHDDIKAVTVVHNETSTGVKNPIEEIGKIVKDYDALYIVDTVSSLGGDYVDVDKFNIDICVTGSQKCLAAPPGLSAITVSEKAWEVIEKTEKKSLYLDLREYKKRYDEKKQTPYTPAVSLIYALNVALDLVLEEGLENRFKRHEKLARATRAGLEAMGIELFAKERARSVTVTSAYLPEGVEDKEFRGLLSKKYNVVIAGGQAHLSGKIFRIGHMGTAKEVHILATLGAIEMALKDLGVKVEGSGVEAAKEILME</sequence>
<name>F6BCL8_METIK</name>
<dbReference type="RefSeq" id="WP_013798832.1">
    <property type="nucleotide sequence ID" value="NC_015562.1"/>
</dbReference>
<dbReference type="FunFam" id="3.90.1150.10:FF:000031">
    <property type="entry name" value="Serine--glyoxylate aminotransferase"/>
    <property type="match status" value="1"/>
</dbReference>
<dbReference type="KEGG" id="mig:Metig_0679"/>
<dbReference type="AlphaFoldDB" id="F6BCL8"/>
<reference evidence="7 8" key="1">
    <citation type="submission" date="2011-05" db="EMBL/GenBank/DDBJ databases">
        <title>Complete sequence of Methanotorris igneus Kol 5.</title>
        <authorList>
            <consortium name="US DOE Joint Genome Institute"/>
            <person name="Lucas S."/>
            <person name="Han J."/>
            <person name="Lapidus A."/>
            <person name="Cheng J.-F."/>
            <person name="Goodwin L."/>
            <person name="Pitluck S."/>
            <person name="Peters L."/>
            <person name="Mikhailova N."/>
            <person name="Chertkov O."/>
            <person name="Han C."/>
            <person name="Tapia R."/>
            <person name="Land M."/>
            <person name="Hauser L."/>
            <person name="Kyrpides N."/>
            <person name="Ivanova N."/>
            <person name="Pagani I."/>
            <person name="Sieprawska-Lupa M."/>
            <person name="Whitman W."/>
            <person name="Woyke T."/>
        </authorList>
    </citation>
    <scope>NUCLEOTIDE SEQUENCE [LARGE SCALE GENOMIC DNA]</scope>
    <source>
        <strain evidence="8">DSM 5666 / JCM 11834 / Kol 5</strain>
    </source>
</reference>
<dbReference type="EC" id="2.6.1.44" evidence="7"/>
<evidence type="ECO:0000259" key="6">
    <source>
        <dbReference type="Pfam" id="PF00266"/>
    </source>
</evidence>
<dbReference type="InterPro" id="IPR000192">
    <property type="entry name" value="Aminotrans_V_dom"/>
</dbReference>
<dbReference type="GO" id="GO:0019265">
    <property type="term" value="P:glycine biosynthetic process, by transamination of glyoxylate"/>
    <property type="evidence" value="ECO:0007669"/>
    <property type="project" value="TreeGrafter"/>
</dbReference>
<evidence type="ECO:0000256" key="1">
    <source>
        <dbReference type="ARBA" id="ARBA00001933"/>
    </source>
</evidence>
<evidence type="ECO:0000256" key="2">
    <source>
        <dbReference type="ARBA" id="ARBA00009236"/>
    </source>
</evidence>
<gene>
    <name evidence="7" type="ordered locus">Metig_0679</name>
</gene>
<dbReference type="InterPro" id="IPR015422">
    <property type="entry name" value="PyrdxlP-dep_Trfase_small"/>
</dbReference>
<keyword evidence="4 7" id="KW-0808">Transferase</keyword>
<dbReference type="SUPFAM" id="SSF53383">
    <property type="entry name" value="PLP-dependent transferases"/>
    <property type="match status" value="1"/>
</dbReference>
<dbReference type="GO" id="GO:0008453">
    <property type="term" value="F:alanine-glyoxylate transaminase activity"/>
    <property type="evidence" value="ECO:0007669"/>
    <property type="project" value="UniProtKB-EC"/>
</dbReference>
<dbReference type="GeneID" id="10643519"/>
<evidence type="ECO:0000313" key="7">
    <source>
        <dbReference type="EMBL" id="AEF96229.1"/>
    </source>
</evidence>
<comment type="similarity">
    <text evidence="2">Belongs to the class-V pyridoxal-phosphate-dependent aminotransferase family.</text>
</comment>
<evidence type="ECO:0000256" key="5">
    <source>
        <dbReference type="ARBA" id="ARBA00022898"/>
    </source>
</evidence>
<organism evidence="8">
    <name type="scientific">Methanotorris igneus (strain DSM 5666 / JCM 11834 / Kol 5)</name>
    <dbReference type="NCBI Taxonomy" id="880724"/>
    <lineage>
        <taxon>Archaea</taxon>
        <taxon>Methanobacteriati</taxon>
        <taxon>Methanobacteriota</taxon>
        <taxon>Methanomada group</taxon>
        <taxon>Methanococci</taxon>
        <taxon>Methanococcales</taxon>
        <taxon>Methanocaldococcaceae</taxon>
        <taxon>Methanotorris</taxon>
    </lineage>
</organism>
<dbReference type="PANTHER" id="PTHR21152">
    <property type="entry name" value="AMINOTRANSFERASE CLASS V"/>
    <property type="match status" value="1"/>
</dbReference>
<dbReference type="Proteomes" id="UP000009227">
    <property type="component" value="Chromosome"/>
</dbReference>
<dbReference type="PANTHER" id="PTHR21152:SF24">
    <property type="entry name" value="ALANINE--GLYOXYLATE AMINOTRANSFERASE 1"/>
    <property type="match status" value="1"/>
</dbReference>
<dbReference type="HOGENOM" id="CLU_027686_1_1_2"/>
<keyword evidence="8" id="KW-1185">Reference proteome</keyword>
<feature type="domain" description="Aminotransferase class V" evidence="6">
    <location>
        <begin position="22"/>
        <end position="330"/>
    </location>
</feature>